<keyword evidence="1" id="KW-1133">Transmembrane helix</keyword>
<feature type="transmembrane region" description="Helical" evidence="1">
    <location>
        <begin position="42"/>
        <end position="62"/>
    </location>
</feature>
<sequence length="189" mass="20593">MLSGTKNVTILAALAVKNTVHFGYNDGHTVGDTPMPGEGYPWVWLGPWLLGVSGSSAAFAILCQHRERFADGCESIEALVLRIRLVLSESGIGQKDDDEVEFRFGVWCLLLHPRGEVWDLDDALAYSRIPEDTLWARGSGSDYALGAEHALKSFQVLAPERVRAAVEAAIALDLYCCGSGHVDVLKEHV</sequence>
<keyword evidence="1" id="KW-0812">Transmembrane</keyword>
<organism evidence="2 3">
    <name type="scientific">Sphingomonas swuensis</name>
    <dbReference type="NCBI Taxonomy" id="977800"/>
    <lineage>
        <taxon>Bacteria</taxon>
        <taxon>Pseudomonadati</taxon>
        <taxon>Pseudomonadota</taxon>
        <taxon>Alphaproteobacteria</taxon>
        <taxon>Sphingomonadales</taxon>
        <taxon>Sphingomonadaceae</taxon>
        <taxon>Sphingomonas</taxon>
    </lineage>
</organism>
<evidence type="ECO:0000313" key="2">
    <source>
        <dbReference type="EMBL" id="GAA4021230.1"/>
    </source>
</evidence>
<name>A0ABP7T5H0_9SPHN</name>
<keyword evidence="1" id="KW-0472">Membrane</keyword>
<protein>
    <submittedName>
        <fullName evidence="2">Uncharacterized protein</fullName>
    </submittedName>
</protein>
<dbReference type="Gene3D" id="3.60.20.10">
    <property type="entry name" value="Glutamine Phosphoribosylpyrophosphate, subunit 1, domain 1"/>
    <property type="match status" value="1"/>
</dbReference>
<reference evidence="3" key="1">
    <citation type="journal article" date="2019" name="Int. J. Syst. Evol. Microbiol.">
        <title>The Global Catalogue of Microorganisms (GCM) 10K type strain sequencing project: providing services to taxonomists for standard genome sequencing and annotation.</title>
        <authorList>
            <consortium name="The Broad Institute Genomics Platform"/>
            <consortium name="The Broad Institute Genome Sequencing Center for Infectious Disease"/>
            <person name="Wu L."/>
            <person name="Ma J."/>
        </authorList>
    </citation>
    <scope>NUCLEOTIDE SEQUENCE [LARGE SCALE GENOMIC DNA]</scope>
    <source>
        <strain evidence="3">JCM 17563</strain>
    </source>
</reference>
<accession>A0ABP7T5H0</accession>
<comment type="caution">
    <text evidence="2">The sequence shown here is derived from an EMBL/GenBank/DDBJ whole genome shotgun (WGS) entry which is preliminary data.</text>
</comment>
<dbReference type="InterPro" id="IPR029055">
    <property type="entry name" value="Ntn_hydrolases_N"/>
</dbReference>
<dbReference type="EMBL" id="BAABBQ010000001">
    <property type="protein sequence ID" value="GAA4021230.1"/>
    <property type="molecule type" value="Genomic_DNA"/>
</dbReference>
<keyword evidence="3" id="KW-1185">Reference proteome</keyword>
<gene>
    <name evidence="2" type="ORF">GCM10022280_22240</name>
</gene>
<evidence type="ECO:0000313" key="3">
    <source>
        <dbReference type="Proteomes" id="UP001500235"/>
    </source>
</evidence>
<evidence type="ECO:0000256" key="1">
    <source>
        <dbReference type="SAM" id="Phobius"/>
    </source>
</evidence>
<proteinExistence type="predicted"/>
<dbReference type="Proteomes" id="UP001500235">
    <property type="component" value="Unassembled WGS sequence"/>
</dbReference>